<evidence type="ECO:0000256" key="15">
    <source>
        <dbReference type="RuleBase" id="RU000682"/>
    </source>
</evidence>
<dbReference type="CDD" id="cd00086">
    <property type="entry name" value="homeodomain"/>
    <property type="match status" value="1"/>
</dbReference>
<evidence type="ECO:0000313" key="20">
    <source>
        <dbReference type="EMBL" id="CAI9724985.1"/>
    </source>
</evidence>
<keyword evidence="9" id="KW-0804">Transcription</keyword>
<evidence type="ECO:0000256" key="9">
    <source>
        <dbReference type="ARBA" id="ARBA00023163"/>
    </source>
</evidence>
<sequence>MLKTLETSIETFNQVHDDRMMTLSEVERIPDRMMDLSKEERIELVLLSGREGWSYRKSAEEFNLRHPYSGNARDEMMNFVRPTYGALAVSSTDSFSFAAGSFAAHPALQQRSPFAIQELLGLSNTESPKSRPVTQGDVLLSTSAYISRPLVSPGHGTPFKDSNPIPYSTWRPAFIDSLGSAAANAFTLSSPQRALITKDASRQVLENGLSDKRTLDSLESPGGGGGKKKKKKRRHRTIFTSYQLEELEKAFKEAHYPDVYAREVLSLKTDLPEDRIQVWFQNRRAKWRKTEKTWGRSSIMAEYGLYGAMVRHSLPLPESILKSAKDGVMESCAPWLLSMHKKSLEAAEKLKDVDDVSDDNKNESSNGSSQPTRDKEELRSESIAVLRAKAQEHSARLKRDIQDKELGINIGQSANDCFTERRASGSGNTISVVSTSSGGCLSGTRSTPAVASVTSSKIVEVVYESRFETPSKSDHVTSPESRLNQQQQQQQQQQHPQQQQPQTQQPPQQSQQPPQQPEQQQQRHQPHQKHQQQQQQDQAQHSYIDLESDEPVSK</sequence>
<dbReference type="GO" id="GO:0000981">
    <property type="term" value="F:DNA-binding transcription factor activity, RNA polymerase II-specific"/>
    <property type="evidence" value="ECO:0007669"/>
    <property type="project" value="InterPro"/>
</dbReference>
<feature type="region of interest" description="Disordered" evidence="16">
    <location>
        <begin position="423"/>
        <end position="449"/>
    </location>
</feature>
<keyword evidence="4" id="KW-0217">Developmental protein</keyword>
<keyword evidence="21" id="KW-1185">Reference proteome</keyword>
<evidence type="ECO:0000256" key="6">
    <source>
        <dbReference type="ARBA" id="ARBA00023015"/>
    </source>
</evidence>
<keyword evidence="5" id="KW-0716">Sensory transduction</keyword>
<proteinExistence type="inferred from homology"/>
<dbReference type="Pfam" id="PF00046">
    <property type="entry name" value="Homeodomain"/>
    <property type="match status" value="1"/>
</dbReference>
<dbReference type="InterPro" id="IPR009057">
    <property type="entry name" value="Homeodomain-like_sf"/>
</dbReference>
<evidence type="ECO:0000256" key="5">
    <source>
        <dbReference type="ARBA" id="ARBA00022606"/>
    </source>
</evidence>
<keyword evidence="11" id="KW-0844">Vision</keyword>
<protein>
    <recommendedName>
        <fullName evidence="3">Visual system homeobox 2</fullName>
    </recommendedName>
    <alternativeName>
        <fullName evidence="12">Ceh-10 homeodomain-containing homolog</fullName>
    </alternativeName>
    <alternativeName>
        <fullName evidence="13">Homeobox protein CHX10</fullName>
    </alternativeName>
</protein>
<feature type="domain" description="OAR" evidence="18">
    <location>
        <begin position="381"/>
        <end position="394"/>
    </location>
</feature>
<evidence type="ECO:0000256" key="10">
    <source>
        <dbReference type="ARBA" id="ARBA00023242"/>
    </source>
</evidence>
<evidence type="ECO:0000259" key="19">
    <source>
        <dbReference type="PROSITE" id="PS51496"/>
    </source>
</evidence>
<evidence type="ECO:0000256" key="12">
    <source>
        <dbReference type="ARBA" id="ARBA00030203"/>
    </source>
</evidence>
<dbReference type="GO" id="GO:1990837">
    <property type="term" value="F:sequence-specific double-stranded DNA binding"/>
    <property type="evidence" value="ECO:0007669"/>
    <property type="project" value="TreeGrafter"/>
</dbReference>
<evidence type="ECO:0000256" key="3">
    <source>
        <dbReference type="ARBA" id="ARBA00014891"/>
    </source>
</evidence>
<keyword evidence="8 14" id="KW-0371">Homeobox</keyword>
<dbReference type="InterPro" id="IPR001356">
    <property type="entry name" value="HD"/>
</dbReference>
<comment type="similarity">
    <text evidence="2">Belongs to the paired homeobox family.</text>
</comment>
<dbReference type="Proteomes" id="UP001162480">
    <property type="component" value="Chromosome 6"/>
</dbReference>
<dbReference type="InterPro" id="IPR052294">
    <property type="entry name" value="VSX_homeobox_regulators"/>
</dbReference>
<dbReference type="PANTHER" id="PTHR46892">
    <property type="entry name" value="VISUAL SYSTEM HOMEOBOX 2"/>
    <property type="match status" value="1"/>
</dbReference>
<feature type="compositionally biased region" description="Basic and acidic residues" evidence="16">
    <location>
        <begin position="351"/>
        <end position="362"/>
    </location>
</feature>
<dbReference type="InterPro" id="IPR003654">
    <property type="entry name" value="OAR_dom"/>
</dbReference>
<feature type="compositionally biased region" description="Polar residues" evidence="16">
    <location>
        <begin position="425"/>
        <end position="449"/>
    </location>
</feature>
<feature type="DNA-binding region" description="Homeobox" evidence="14">
    <location>
        <begin position="232"/>
        <end position="291"/>
    </location>
</feature>
<organism evidence="20 21">
    <name type="scientific">Octopus vulgaris</name>
    <name type="common">Common octopus</name>
    <dbReference type="NCBI Taxonomy" id="6645"/>
    <lineage>
        <taxon>Eukaryota</taxon>
        <taxon>Metazoa</taxon>
        <taxon>Spiralia</taxon>
        <taxon>Lophotrochozoa</taxon>
        <taxon>Mollusca</taxon>
        <taxon>Cephalopoda</taxon>
        <taxon>Coleoidea</taxon>
        <taxon>Octopodiformes</taxon>
        <taxon>Octopoda</taxon>
        <taxon>Incirrata</taxon>
        <taxon>Octopodidae</taxon>
        <taxon>Octopus</taxon>
    </lineage>
</organism>
<dbReference type="GO" id="GO:0005634">
    <property type="term" value="C:nucleus"/>
    <property type="evidence" value="ECO:0007669"/>
    <property type="project" value="UniProtKB-SubCell"/>
</dbReference>
<evidence type="ECO:0000256" key="16">
    <source>
        <dbReference type="SAM" id="MobiDB-lite"/>
    </source>
</evidence>
<dbReference type="FunFam" id="1.10.10.60:FF:000383">
    <property type="entry name" value="box A-binding factor"/>
    <property type="match status" value="1"/>
</dbReference>
<feature type="region of interest" description="Disordered" evidence="16">
    <location>
        <begin position="351"/>
        <end position="379"/>
    </location>
</feature>
<dbReference type="SUPFAM" id="SSF46689">
    <property type="entry name" value="Homeodomain-like"/>
    <property type="match status" value="1"/>
</dbReference>
<feature type="domain" description="CVC" evidence="19">
    <location>
        <begin position="292"/>
        <end position="345"/>
    </location>
</feature>
<evidence type="ECO:0000256" key="2">
    <source>
        <dbReference type="ARBA" id="ARBA00005733"/>
    </source>
</evidence>
<evidence type="ECO:0000256" key="14">
    <source>
        <dbReference type="PROSITE-ProRule" id="PRU00108"/>
    </source>
</evidence>
<keyword evidence="10 14" id="KW-0539">Nucleus</keyword>
<dbReference type="PROSITE" id="PS50071">
    <property type="entry name" value="HOMEOBOX_2"/>
    <property type="match status" value="1"/>
</dbReference>
<dbReference type="InterPro" id="IPR023339">
    <property type="entry name" value="CVC"/>
</dbReference>
<feature type="compositionally biased region" description="Low complexity" evidence="16">
    <location>
        <begin position="485"/>
        <end position="523"/>
    </location>
</feature>
<comment type="subcellular location">
    <subcellularLocation>
        <location evidence="1 14 15">Nucleus</location>
    </subcellularLocation>
</comment>
<evidence type="ECO:0000256" key="4">
    <source>
        <dbReference type="ARBA" id="ARBA00022473"/>
    </source>
</evidence>
<feature type="domain" description="Homeobox" evidence="17">
    <location>
        <begin position="230"/>
        <end position="290"/>
    </location>
</feature>
<reference evidence="20" key="1">
    <citation type="submission" date="2023-08" db="EMBL/GenBank/DDBJ databases">
        <authorList>
            <person name="Alioto T."/>
            <person name="Alioto T."/>
            <person name="Gomez Garrido J."/>
        </authorList>
    </citation>
    <scope>NUCLEOTIDE SEQUENCE</scope>
</reference>
<dbReference type="PROSITE" id="PS50803">
    <property type="entry name" value="OAR"/>
    <property type="match status" value="1"/>
</dbReference>
<evidence type="ECO:0000256" key="13">
    <source>
        <dbReference type="ARBA" id="ARBA00031274"/>
    </source>
</evidence>
<accession>A0AA36F5N1</accession>
<evidence type="ECO:0000256" key="7">
    <source>
        <dbReference type="ARBA" id="ARBA00023125"/>
    </source>
</evidence>
<evidence type="ECO:0000313" key="21">
    <source>
        <dbReference type="Proteomes" id="UP001162480"/>
    </source>
</evidence>
<dbReference type="PROSITE" id="PS00027">
    <property type="entry name" value="HOMEOBOX_1"/>
    <property type="match status" value="1"/>
</dbReference>
<feature type="region of interest" description="Disordered" evidence="16">
    <location>
        <begin position="212"/>
        <end position="234"/>
    </location>
</feature>
<dbReference type="PROSITE" id="PS51496">
    <property type="entry name" value="CVC"/>
    <property type="match status" value="1"/>
</dbReference>
<dbReference type="PANTHER" id="PTHR46892:SF3">
    <property type="entry name" value="VISUAL SYSTEM HOMEOBOX 2"/>
    <property type="match status" value="1"/>
</dbReference>
<dbReference type="AlphaFoldDB" id="A0AA36F5N1"/>
<keyword evidence="7 14" id="KW-0238">DNA-binding</keyword>
<evidence type="ECO:0000259" key="17">
    <source>
        <dbReference type="PROSITE" id="PS50071"/>
    </source>
</evidence>
<evidence type="ECO:0000256" key="11">
    <source>
        <dbReference type="ARBA" id="ARBA00023305"/>
    </source>
</evidence>
<evidence type="ECO:0000259" key="18">
    <source>
        <dbReference type="PROSITE" id="PS50803"/>
    </source>
</evidence>
<keyword evidence="6" id="KW-0805">Transcription regulation</keyword>
<name>A0AA36F5N1_OCTVU</name>
<evidence type="ECO:0000256" key="1">
    <source>
        <dbReference type="ARBA" id="ARBA00004123"/>
    </source>
</evidence>
<evidence type="ECO:0000256" key="8">
    <source>
        <dbReference type="ARBA" id="ARBA00023155"/>
    </source>
</evidence>
<feature type="compositionally biased region" description="Low complexity" evidence="16">
    <location>
        <begin position="531"/>
        <end position="541"/>
    </location>
</feature>
<dbReference type="InterPro" id="IPR017970">
    <property type="entry name" value="Homeobox_CS"/>
</dbReference>
<dbReference type="Pfam" id="PF03826">
    <property type="entry name" value="OAR"/>
    <property type="match status" value="1"/>
</dbReference>
<dbReference type="EMBL" id="OX597819">
    <property type="protein sequence ID" value="CAI9724985.1"/>
    <property type="molecule type" value="Genomic_DNA"/>
</dbReference>
<dbReference type="GO" id="GO:0007601">
    <property type="term" value="P:visual perception"/>
    <property type="evidence" value="ECO:0007669"/>
    <property type="project" value="UniProtKB-KW"/>
</dbReference>
<feature type="compositionally biased region" description="Basic and acidic residues" evidence="16">
    <location>
        <begin position="466"/>
        <end position="477"/>
    </location>
</feature>
<dbReference type="SMART" id="SM00389">
    <property type="entry name" value="HOX"/>
    <property type="match status" value="1"/>
</dbReference>
<gene>
    <name evidence="20" type="ORF">OCTVUL_1B013268</name>
</gene>
<dbReference type="Gene3D" id="1.10.10.60">
    <property type="entry name" value="Homeodomain-like"/>
    <property type="match status" value="1"/>
</dbReference>
<feature type="region of interest" description="Disordered" evidence="16">
    <location>
        <begin position="466"/>
        <end position="554"/>
    </location>
</feature>